<gene>
    <name evidence="1" type="ORF">CD32_23520</name>
</gene>
<comment type="caution">
    <text evidence="1">The sequence shown here is derived from an EMBL/GenBank/DDBJ whole genome shotgun (WGS) entry which is preliminary data.</text>
</comment>
<evidence type="ECO:0000313" key="1">
    <source>
        <dbReference type="EMBL" id="KGR82249.1"/>
    </source>
</evidence>
<reference evidence="1 2" key="1">
    <citation type="submission" date="2014-02" db="EMBL/GenBank/DDBJ databases">
        <title>Draft genome sequence of Lysinibacillus odysseyi NBRC 100172.</title>
        <authorList>
            <person name="Zhang F."/>
            <person name="Wang G."/>
            <person name="Zhang L."/>
        </authorList>
    </citation>
    <scope>NUCLEOTIDE SEQUENCE [LARGE SCALE GENOMIC DNA]</scope>
    <source>
        <strain evidence="1 2">NBRC 100172</strain>
    </source>
</reference>
<dbReference type="OrthoDB" id="2658190at2"/>
<proteinExistence type="predicted"/>
<dbReference type="Proteomes" id="UP000030437">
    <property type="component" value="Unassembled WGS sequence"/>
</dbReference>
<dbReference type="EMBL" id="JPVP01000060">
    <property type="protein sequence ID" value="KGR82249.1"/>
    <property type="molecule type" value="Genomic_DNA"/>
</dbReference>
<name>A0A0A3IC02_9BACI</name>
<evidence type="ECO:0000313" key="2">
    <source>
        <dbReference type="Proteomes" id="UP000030437"/>
    </source>
</evidence>
<organism evidence="1 2">
    <name type="scientific">Lysinibacillus odysseyi 34hs-1 = NBRC 100172</name>
    <dbReference type="NCBI Taxonomy" id="1220589"/>
    <lineage>
        <taxon>Bacteria</taxon>
        <taxon>Bacillati</taxon>
        <taxon>Bacillota</taxon>
        <taxon>Bacilli</taxon>
        <taxon>Bacillales</taxon>
        <taxon>Bacillaceae</taxon>
        <taxon>Lysinibacillus</taxon>
    </lineage>
</organism>
<accession>A0A0A3IC02</accession>
<protein>
    <submittedName>
        <fullName evidence="1">Uncharacterized protein</fullName>
    </submittedName>
</protein>
<dbReference type="RefSeq" id="WP_036159560.1">
    <property type="nucleotide sequence ID" value="NZ_AVCX01000001.1"/>
</dbReference>
<keyword evidence="2" id="KW-1185">Reference proteome</keyword>
<dbReference type="AlphaFoldDB" id="A0A0A3IC02"/>
<sequence length="259" mass="29953">MKPDLFSIIMYPTVSFNTEEALGKILDVFESNDKFAPTHWGNSELVKVEYNRDEILEKVIVEKSVSELHLSRDKAVKYSGFFNIHWSHRSFFNFDFRKSMAKKMWPAFFELSDQLAEVLKPIFGVTHIFWPLSYPWNTEQEKLRMWMNQCSYPVPVKFLPNGPLGVGARTYIGGHVLDMFGKDFLLNSPAVVREPAWGGLCLDVVPKPFEADDESLLASWLHVMEYLEAAQVIAIPHFDEDRMGVSFCPNQEWVKYLDS</sequence>